<dbReference type="AlphaFoldDB" id="A0A0K2UQ70"/>
<accession>A0A0K2UQ70</accession>
<dbReference type="Gene3D" id="3.30.420.10">
    <property type="entry name" value="Ribonuclease H-like superfamily/Ribonuclease H"/>
    <property type="match status" value="1"/>
</dbReference>
<proteinExistence type="predicted"/>
<sequence>MVNLLPCVHANFPYGNTAKINQTFLGNNIHFWDKRMWPPYSPIVNPFDFSFWRGGSVASVTRTFKAIKAHIEEKLAAWTRISFAILVTIFVRGLSPSVRSMVDK</sequence>
<organism evidence="1">
    <name type="scientific">Lepeophtheirus salmonis</name>
    <name type="common">Salmon louse</name>
    <name type="synonym">Caligus salmonis</name>
    <dbReference type="NCBI Taxonomy" id="72036"/>
    <lineage>
        <taxon>Eukaryota</taxon>
        <taxon>Metazoa</taxon>
        <taxon>Ecdysozoa</taxon>
        <taxon>Arthropoda</taxon>
        <taxon>Crustacea</taxon>
        <taxon>Multicrustacea</taxon>
        <taxon>Hexanauplia</taxon>
        <taxon>Copepoda</taxon>
        <taxon>Siphonostomatoida</taxon>
        <taxon>Caligidae</taxon>
        <taxon>Lepeophtheirus</taxon>
    </lineage>
</organism>
<evidence type="ECO:0000313" key="1">
    <source>
        <dbReference type="EMBL" id="CDW40245.1"/>
    </source>
</evidence>
<dbReference type="GO" id="GO:0003676">
    <property type="term" value="F:nucleic acid binding"/>
    <property type="evidence" value="ECO:0007669"/>
    <property type="project" value="InterPro"/>
</dbReference>
<reference evidence="1" key="1">
    <citation type="submission" date="2014-05" db="EMBL/GenBank/DDBJ databases">
        <authorList>
            <person name="Chronopoulou M."/>
        </authorList>
    </citation>
    <scope>NUCLEOTIDE SEQUENCE</scope>
    <source>
        <tissue evidence="1">Whole organism</tissue>
    </source>
</reference>
<dbReference type="InterPro" id="IPR036397">
    <property type="entry name" value="RNaseH_sf"/>
</dbReference>
<dbReference type="EMBL" id="HACA01022884">
    <property type="protein sequence ID" value="CDW40245.1"/>
    <property type="molecule type" value="Transcribed_RNA"/>
</dbReference>
<name>A0A0K2UQ70_LEPSM</name>
<protein>
    <submittedName>
        <fullName evidence="1">Putative LOC100197594 [Hydra vulgaris]</fullName>
    </submittedName>
</protein>